<dbReference type="Pfam" id="PF08534">
    <property type="entry name" value="Redoxin"/>
    <property type="match status" value="1"/>
</dbReference>
<dbReference type="PANTHER" id="PTHR42852:SF17">
    <property type="entry name" value="THIOREDOXIN-LIKE PROTEIN HI_1115"/>
    <property type="match status" value="1"/>
</dbReference>
<dbReference type="SUPFAM" id="SSF52833">
    <property type="entry name" value="Thioredoxin-like"/>
    <property type="match status" value="1"/>
</dbReference>
<dbReference type="InterPro" id="IPR013766">
    <property type="entry name" value="Thioredoxin_domain"/>
</dbReference>
<dbReference type="PANTHER" id="PTHR42852">
    <property type="entry name" value="THIOL:DISULFIDE INTERCHANGE PROTEIN DSBE"/>
    <property type="match status" value="1"/>
</dbReference>
<dbReference type="Proteomes" id="UP000503096">
    <property type="component" value="Chromosome"/>
</dbReference>
<accession>A0A6M4H8L1</accession>
<dbReference type="GO" id="GO:0016491">
    <property type="term" value="F:oxidoreductase activity"/>
    <property type="evidence" value="ECO:0007669"/>
    <property type="project" value="InterPro"/>
</dbReference>
<evidence type="ECO:0000259" key="2">
    <source>
        <dbReference type="PROSITE" id="PS51352"/>
    </source>
</evidence>
<evidence type="ECO:0000313" key="4">
    <source>
        <dbReference type="Proteomes" id="UP000503096"/>
    </source>
</evidence>
<dbReference type="CDD" id="cd02966">
    <property type="entry name" value="TlpA_like_family"/>
    <property type="match status" value="1"/>
</dbReference>
<dbReference type="InterPro" id="IPR050553">
    <property type="entry name" value="Thioredoxin_ResA/DsbE_sf"/>
</dbReference>
<organism evidence="3 4">
    <name type="scientific">Usitatibacter palustris</name>
    <dbReference type="NCBI Taxonomy" id="2732487"/>
    <lineage>
        <taxon>Bacteria</taxon>
        <taxon>Pseudomonadati</taxon>
        <taxon>Pseudomonadota</taxon>
        <taxon>Betaproteobacteria</taxon>
        <taxon>Nitrosomonadales</taxon>
        <taxon>Usitatibacteraceae</taxon>
        <taxon>Usitatibacter</taxon>
    </lineage>
</organism>
<evidence type="ECO:0000313" key="3">
    <source>
        <dbReference type="EMBL" id="QJR14714.1"/>
    </source>
</evidence>
<proteinExistence type="predicted"/>
<evidence type="ECO:0000256" key="1">
    <source>
        <dbReference type="SAM" id="SignalP"/>
    </source>
</evidence>
<dbReference type="RefSeq" id="WP_171161445.1">
    <property type="nucleotide sequence ID" value="NZ_CP053073.1"/>
</dbReference>
<keyword evidence="4" id="KW-1185">Reference proteome</keyword>
<feature type="signal peptide" evidence="1">
    <location>
        <begin position="1"/>
        <end position="23"/>
    </location>
</feature>
<dbReference type="KEGG" id="upl:DSM104440_01524"/>
<dbReference type="EMBL" id="CP053073">
    <property type="protein sequence ID" value="QJR14714.1"/>
    <property type="molecule type" value="Genomic_DNA"/>
</dbReference>
<sequence length="158" mass="16949">MRAATARACAFFLLLCGSTVVLAVEAGAPAPNLPALAAHRGKVVYVDFWASWCVPCRLSMPLLDGLYKQKGAAGFVVVGINKDTKAENAERFLKKVPITFPWIPDEGDGAAKAFAVKAMPSGYLIDRKGVVRVVHRGFTESTAQSLAAEIDKLLQEKS</sequence>
<gene>
    <name evidence="3" type="primary">resA_1</name>
    <name evidence="3" type="ORF">DSM104440_01524</name>
</gene>
<keyword evidence="1" id="KW-0732">Signal</keyword>
<dbReference type="Gene3D" id="3.40.30.10">
    <property type="entry name" value="Glutaredoxin"/>
    <property type="match status" value="1"/>
</dbReference>
<dbReference type="InterPro" id="IPR013740">
    <property type="entry name" value="Redoxin"/>
</dbReference>
<dbReference type="InterPro" id="IPR036249">
    <property type="entry name" value="Thioredoxin-like_sf"/>
</dbReference>
<dbReference type="AlphaFoldDB" id="A0A6M4H8L1"/>
<feature type="domain" description="Thioredoxin" evidence="2">
    <location>
        <begin position="24"/>
        <end position="155"/>
    </location>
</feature>
<reference evidence="3 4" key="1">
    <citation type="submission" date="2020-04" db="EMBL/GenBank/DDBJ databases">
        <title>Usitatibacter rugosus gen. nov., sp. nov. and Usitatibacter palustris sp. nov., novel members of Usitatibacteraceae fam. nov. within the order Nitrosomonadales isolated from soil.</title>
        <authorList>
            <person name="Huber K.J."/>
            <person name="Neumann-Schaal M."/>
            <person name="Geppert A."/>
            <person name="Luckner M."/>
            <person name="Wanner G."/>
            <person name="Overmann J."/>
        </authorList>
    </citation>
    <scope>NUCLEOTIDE SEQUENCE [LARGE SCALE GENOMIC DNA]</scope>
    <source>
        <strain evidence="3 4">Swamp67</strain>
    </source>
</reference>
<dbReference type="InParanoid" id="A0A6M4H8L1"/>
<feature type="chain" id="PRO_5026932573" evidence="1">
    <location>
        <begin position="24"/>
        <end position="158"/>
    </location>
</feature>
<protein>
    <submittedName>
        <fullName evidence="3">Thiol-disulfide oxidoreductase ResA</fullName>
    </submittedName>
</protein>
<dbReference type="PROSITE" id="PS51352">
    <property type="entry name" value="THIOREDOXIN_2"/>
    <property type="match status" value="1"/>
</dbReference>
<name>A0A6M4H8L1_9PROT</name>